<protein>
    <submittedName>
        <fullName evidence="7">Protein alcS</fullName>
    </submittedName>
</protein>
<evidence type="ECO:0000256" key="5">
    <source>
        <dbReference type="ARBA" id="ARBA00023136"/>
    </source>
</evidence>
<evidence type="ECO:0000256" key="6">
    <source>
        <dbReference type="SAM" id="Phobius"/>
    </source>
</evidence>
<feature type="transmembrane region" description="Helical" evidence="6">
    <location>
        <begin position="123"/>
        <end position="142"/>
    </location>
</feature>
<evidence type="ECO:0000256" key="4">
    <source>
        <dbReference type="ARBA" id="ARBA00022989"/>
    </source>
</evidence>
<dbReference type="AlphaFoldDB" id="A0A161Z3H7"/>
<dbReference type="InterPro" id="IPR000791">
    <property type="entry name" value="Gpr1/Fun34/SatP-like"/>
</dbReference>
<feature type="transmembrane region" description="Helical" evidence="6">
    <location>
        <begin position="182"/>
        <end position="205"/>
    </location>
</feature>
<keyword evidence="4 6" id="KW-1133">Transmembrane helix</keyword>
<feature type="transmembrane region" description="Helical" evidence="6">
    <location>
        <begin position="57"/>
        <end position="77"/>
    </location>
</feature>
<dbReference type="OMA" id="FCFTLDA"/>
<dbReference type="PhylomeDB" id="A0A161Z3H7"/>
<dbReference type="GO" id="GO:0015123">
    <property type="term" value="F:acetate transmembrane transporter activity"/>
    <property type="evidence" value="ECO:0007669"/>
    <property type="project" value="TreeGrafter"/>
</dbReference>
<dbReference type="Pfam" id="PF01184">
    <property type="entry name" value="Gpr1_Fun34_YaaH"/>
    <property type="match status" value="1"/>
</dbReference>
<name>A0A161Z3H7_PENCH</name>
<feature type="transmembrane region" description="Helical" evidence="6">
    <location>
        <begin position="29"/>
        <end position="50"/>
    </location>
</feature>
<evidence type="ECO:0000313" key="7">
    <source>
        <dbReference type="EMBL" id="KZN83926.1"/>
    </source>
</evidence>
<proteinExistence type="inferred from homology"/>
<reference evidence="7" key="1">
    <citation type="journal article" date="2014" name="Genome Announc.">
        <title>Complete sequencing and chromosome-scale genome assembly of the industrial progenitor strain P2niaD18 from the penicillin producer Penicillium chrysogenum.</title>
        <authorList>
            <person name="Specht T."/>
            <person name="Dahlmann T.A."/>
            <person name="Zadra I."/>
            <person name="Kurnsteiner H."/>
            <person name="Kuck U."/>
        </authorList>
    </citation>
    <scope>NUCLEOTIDE SEQUENCE [LARGE SCALE GENOMIC DNA]</scope>
    <source>
        <strain evidence="7">P2niaD18</strain>
    </source>
</reference>
<dbReference type="InterPro" id="IPR051633">
    <property type="entry name" value="AceTr"/>
</dbReference>
<evidence type="ECO:0000256" key="1">
    <source>
        <dbReference type="ARBA" id="ARBA00004141"/>
    </source>
</evidence>
<feature type="transmembrane region" description="Helical" evidence="6">
    <location>
        <begin position="89"/>
        <end position="111"/>
    </location>
</feature>
<dbReference type="PANTHER" id="PTHR31123:SF7">
    <property type="entry name" value="MARVEL DOMAIN-CONTAINING PROTEIN"/>
    <property type="match status" value="1"/>
</dbReference>
<organism evidence="7">
    <name type="scientific">Penicillium chrysogenum</name>
    <name type="common">Penicillium notatum</name>
    <dbReference type="NCBI Taxonomy" id="5076"/>
    <lineage>
        <taxon>Eukaryota</taxon>
        <taxon>Fungi</taxon>
        <taxon>Dikarya</taxon>
        <taxon>Ascomycota</taxon>
        <taxon>Pezizomycotina</taxon>
        <taxon>Eurotiomycetes</taxon>
        <taxon>Eurotiomycetidae</taxon>
        <taxon>Eurotiales</taxon>
        <taxon>Aspergillaceae</taxon>
        <taxon>Penicillium</taxon>
        <taxon>Penicillium chrysogenum species complex</taxon>
    </lineage>
</organism>
<comment type="subcellular location">
    <subcellularLocation>
        <location evidence="1">Membrane</location>
        <topology evidence="1">Multi-pass membrane protein</topology>
    </subcellularLocation>
</comment>
<dbReference type="PANTHER" id="PTHR31123">
    <property type="entry name" value="ACCUMULATION OF DYADS PROTEIN 2-RELATED"/>
    <property type="match status" value="1"/>
</dbReference>
<evidence type="ECO:0000256" key="2">
    <source>
        <dbReference type="ARBA" id="ARBA00005587"/>
    </source>
</evidence>
<gene>
    <name evidence="7" type="ORF">EN45_110420</name>
</gene>
<sequence>MSGVKENETQDSKPVVAAMKPGAHLANPAPLALGGFATTLLSVSLAMMNFRGVFTQTIFMGDLCFVAGIGLLISAQWEMVRGNTFSYTVLSAYAFFYGGYGVIMIPALGIVDAYGGYTPEYHNALGFFVLLWAVFNLFFLLASCAVNIVYVLLFLTLELCLCFDAAASFVMADGLVETSANLMTAAGAFAFVSSLLGYYCVFHGLCQDAVPFSIPMGDTSRVWKRWCNKTTSQNSKSEKDMA</sequence>
<keyword evidence="5 6" id="KW-0472">Membrane</keyword>
<accession>A0A161Z3H7</accession>
<keyword evidence="3 6" id="KW-0812">Transmembrane</keyword>
<feature type="transmembrane region" description="Helical" evidence="6">
    <location>
        <begin position="148"/>
        <end position="170"/>
    </location>
</feature>
<evidence type="ECO:0000256" key="3">
    <source>
        <dbReference type="ARBA" id="ARBA00022692"/>
    </source>
</evidence>
<dbReference type="Proteomes" id="UP000076449">
    <property type="component" value="Chromosome IV"/>
</dbReference>
<comment type="similarity">
    <text evidence="2">Belongs to the acetate uptake transporter (AceTr) (TC 2.A.96) family.</text>
</comment>
<dbReference type="EMBL" id="CM002801">
    <property type="protein sequence ID" value="KZN83926.1"/>
    <property type="molecule type" value="Genomic_DNA"/>
</dbReference>
<dbReference type="GO" id="GO:0005886">
    <property type="term" value="C:plasma membrane"/>
    <property type="evidence" value="ECO:0007669"/>
    <property type="project" value="TreeGrafter"/>
</dbReference>